<organism evidence="7 8">
    <name type="scientific">Pseudoduganella chitinolytica</name>
    <dbReference type="NCBI Taxonomy" id="34070"/>
    <lineage>
        <taxon>Bacteria</taxon>
        <taxon>Pseudomonadati</taxon>
        <taxon>Pseudomonadota</taxon>
        <taxon>Betaproteobacteria</taxon>
        <taxon>Burkholderiales</taxon>
        <taxon>Oxalobacteraceae</taxon>
        <taxon>Telluria group</taxon>
        <taxon>Pseudoduganella</taxon>
    </lineage>
</organism>
<evidence type="ECO:0000256" key="3">
    <source>
        <dbReference type="ARBA" id="ARBA00022723"/>
    </source>
</evidence>
<evidence type="ECO:0000256" key="1">
    <source>
        <dbReference type="ARBA" id="ARBA00001966"/>
    </source>
</evidence>
<proteinExistence type="predicted"/>
<accession>A0ABY8BBB3</accession>
<keyword evidence="5" id="KW-0411">Iron-sulfur</keyword>
<dbReference type="Pfam" id="PF04055">
    <property type="entry name" value="Radical_SAM"/>
    <property type="match status" value="1"/>
</dbReference>
<reference evidence="7 8" key="1">
    <citation type="submission" date="2023-02" db="EMBL/GenBank/DDBJ databases">
        <title>Gemone sequence of Telluria chitinolytica ACM 3522T.</title>
        <authorList>
            <person name="Frediansyah A."/>
            <person name="Miess H."/>
            <person name="Gross H."/>
        </authorList>
    </citation>
    <scope>NUCLEOTIDE SEQUENCE [LARGE SCALE GENOMIC DNA]</scope>
    <source>
        <strain evidence="7 8">ACM 3522</strain>
    </source>
</reference>
<dbReference type="RefSeq" id="WP_277415179.1">
    <property type="nucleotide sequence ID" value="NZ_CP119083.1"/>
</dbReference>
<evidence type="ECO:0000313" key="7">
    <source>
        <dbReference type="EMBL" id="WEF32433.1"/>
    </source>
</evidence>
<name>A0ABY8BBB3_9BURK</name>
<dbReference type="SFLD" id="SFLDG01067">
    <property type="entry name" value="SPASM/twitch_domain_containing"/>
    <property type="match status" value="1"/>
</dbReference>
<evidence type="ECO:0000259" key="6">
    <source>
        <dbReference type="PROSITE" id="PS51918"/>
    </source>
</evidence>
<dbReference type="SMART" id="SM00729">
    <property type="entry name" value="Elp3"/>
    <property type="match status" value="1"/>
</dbReference>
<evidence type="ECO:0000313" key="8">
    <source>
        <dbReference type="Proteomes" id="UP001216510"/>
    </source>
</evidence>
<keyword evidence="2" id="KW-0949">S-adenosyl-L-methionine</keyword>
<protein>
    <submittedName>
        <fullName evidence="7">Radical SAM protein</fullName>
    </submittedName>
</protein>
<evidence type="ECO:0000256" key="5">
    <source>
        <dbReference type="ARBA" id="ARBA00023014"/>
    </source>
</evidence>
<keyword evidence="4" id="KW-0408">Iron</keyword>
<dbReference type="InterPro" id="IPR050377">
    <property type="entry name" value="Radical_SAM_PqqE_MftC-like"/>
</dbReference>
<evidence type="ECO:0000256" key="4">
    <source>
        <dbReference type="ARBA" id="ARBA00023004"/>
    </source>
</evidence>
<dbReference type="Proteomes" id="UP001216510">
    <property type="component" value="Chromosome"/>
</dbReference>
<keyword evidence="8" id="KW-1185">Reference proteome</keyword>
<feature type="domain" description="Radical SAM core" evidence="6">
    <location>
        <begin position="7"/>
        <end position="220"/>
    </location>
</feature>
<dbReference type="PANTHER" id="PTHR11228:SF7">
    <property type="entry name" value="PQQA PEPTIDE CYCLASE"/>
    <property type="match status" value="1"/>
</dbReference>
<dbReference type="Gene3D" id="3.20.20.70">
    <property type="entry name" value="Aldolase class I"/>
    <property type="match status" value="1"/>
</dbReference>
<dbReference type="InterPro" id="IPR006638">
    <property type="entry name" value="Elp3/MiaA/NifB-like_rSAM"/>
</dbReference>
<keyword evidence="3" id="KW-0479">Metal-binding</keyword>
<dbReference type="SUPFAM" id="SSF102114">
    <property type="entry name" value="Radical SAM enzymes"/>
    <property type="match status" value="1"/>
</dbReference>
<evidence type="ECO:0000256" key="2">
    <source>
        <dbReference type="ARBA" id="ARBA00022691"/>
    </source>
</evidence>
<comment type="cofactor">
    <cofactor evidence="1">
        <name>[4Fe-4S] cluster</name>
        <dbReference type="ChEBI" id="CHEBI:49883"/>
    </cofactor>
</comment>
<dbReference type="InterPro" id="IPR013785">
    <property type="entry name" value="Aldolase_TIM"/>
</dbReference>
<dbReference type="SFLD" id="SFLDS00029">
    <property type="entry name" value="Radical_SAM"/>
    <property type="match status" value="1"/>
</dbReference>
<dbReference type="PROSITE" id="PS51918">
    <property type="entry name" value="RADICAL_SAM"/>
    <property type="match status" value="1"/>
</dbReference>
<dbReference type="CDD" id="cd01335">
    <property type="entry name" value="Radical_SAM"/>
    <property type="match status" value="1"/>
</dbReference>
<dbReference type="EMBL" id="CP119083">
    <property type="protein sequence ID" value="WEF32433.1"/>
    <property type="molecule type" value="Genomic_DNA"/>
</dbReference>
<dbReference type="InterPro" id="IPR058240">
    <property type="entry name" value="rSAM_sf"/>
</dbReference>
<dbReference type="InterPro" id="IPR007197">
    <property type="entry name" value="rSAM"/>
</dbReference>
<gene>
    <name evidence="7" type="ORF">PX653_23965</name>
</gene>
<dbReference type="PANTHER" id="PTHR11228">
    <property type="entry name" value="RADICAL SAM DOMAIN PROTEIN"/>
    <property type="match status" value="1"/>
</dbReference>
<sequence>MFSDNPTGGMPVLQLHPSRRCNLACLHCYSSSGPDIRQELPIEMLIDCLDDAYAAGYRQLAVSGGEPLMYRDLPALLARARQLGMVTTMTTNGMLATARRWESVAPLLDFVAISIDGKPAEHDAIRGQRGAFDKTVKNLAVIRASGVPFGTIFTLTQHNVDSLEFVVRLAAQAGARAVQAHPLTMDGRAIAALPQSSPDALELIVALVEAERLGAELGVTVHVDAVTSGQLLQYRSRFVPARPVTTLVDVAPILVVQADGAVVPLTHGMDASFILGSLGEARLERLAHQWLAGPRPDELAQLCDRTWRDLTDTTEQAAPLPAIYWYEEVARASRAMPAGLPVAWLGANVPFAPQGSVPA</sequence>